<proteinExistence type="predicted"/>
<dbReference type="Pfam" id="PF10825">
    <property type="entry name" value="DUF2752"/>
    <property type="match status" value="1"/>
</dbReference>
<keyword evidence="1" id="KW-1133">Transmembrane helix</keyword>
<gene>
    <name evidence="2" type="ORF">EV197_3425</name>
</gene>
<protein>
    <submittedName>
        <fullName evidence="2">Uncharacterized protein DUF2752</fullName>
    </submittedName>
</protein>
<dbReference type="OrthoDB" id="9815897at2"/>
<evidence type="ECO:0000256" key="1">
    <source>
        <dbReference type="SAM" id="Phobius"/>
    </source>
</evidence>
<dbReference type="Proteomes" id="UP000292262">
    <property type="component" value="Unassembled WGS sequence"/>
</dbReference>
<feature type="transmembrane region" description="Helical" evidence="1">
    <location>
        <begin position="39"/>
        <end position="57"/>
    </location>
</feature>
<sequence>MEQYKLPCLNKKLFGIDCPGCGMQRSIALPIKSVFSEAFFMYPAIYRLLFLAFNLFVKYQYSNKWTINQIGITILTTMVLCYTTKSNYF</sequence>
<dbReference type="EMBL" id="SGXE01000008">
    <property type="protein sequence ID" value="RZS90440.1"/>
    <property type="molecule type" value="Genomic_DNA"/>
</dbReference>
<keyword evidence="1" id="KW-0472">Membrane</keyword>
<reference evidence="2 3" key="1">
    <citation type="submission" date="2019-02" db="EMBL/GenBank/DDBJ databases">
        <title>Genomic Encyclopedia of Type Strains, Phase IV (KMG-IV): sequencing the most valuable type-strain genomes for metagenomic binning, comparative biology and taxonomic classification.</title>
        <authorList>
            <person name="Goeker M."/>
        </authorList>
    </citation>
    <scope>NUCLEOTIDE SEQUENCE [LARGE SCALE GENOMIC DNA]</scope>
    <source>
        <strain evidence="2 3">DSM 17196</strain>
    </source>
</reference>
<keyword evidence="1" id="KW-0812">Transmembrane</keyword>
<accession>A0A4Q7NU42</accession>
<comment type="caution">
    <text evidence="2">The sequence shown here is derived from an EMBL/GenBank/DDBJ whole genome shotgun (WGS) entry which is preliminary data.</text>
</comment>
<organism evidence="2 3">
    <name type="scientific">Aquimarina brevivitae</name>
    <dbReference type="NCBI Taxonomy" id="323412"/>
    <lineage>
        <taxon>Bacteria</taxon>
        <taxon>Pseudomonadati</taxon>
        <taxon>Bacteroidota</taxon>
        <taxon>Flavobacteriia</taxon>
        <taxon>Flavobacteriales</taxon>
        <taxon>Flavobacteriaceae</taxon>
        <taxon>Aquimarina</taxon>
    </lineage>
</organism>
<dbReference type="AlphaFoldDB" id="A0A4Q7NU42"/>
<keyword evidence="3" id="KW-1185">Reference proteome</keyword>
<evidence type="ECO:0000313" key="2">
    <source>
        <dbReference type="EMBL" id="RZS90440.1"/>
    </source>
</evidence>
<name>A0A4Q7NU42_9FLAO</name>
<dbReference type="InterPro" id="IPR021215">
    <property type="entry name" value="DUF2752"/>
</dbReference>
<evidence type="ECO:0000313" key="3">
    <source>
        <dbReference type="Proteomes" id="UP000292262"/>
    </source>
</evidence>